<sequence>MVKIGVHVIAIHQNSSFAFYLKIAEIEGNQNFKIMGLLIIFGAIIYILVGLSLLKNQTRRRR</sequence>
<gene>
    <name evidence="2" type="ORF">GCM10010993_09290</name>
</gene>
<organism evidence="2 3">
    <name type="scientific">Belliella aquatica</name>
    <dbReference type="NCBI Taxonomy" id="1323734"/>
    <lineage>
        <taxon>Bacteria</taxon>
        <taxon>Pseudomonadati</taxon>
        <taxon>Bacteroidota</taxon>
        <taxon>Cytophagia</taxon>
        <taxon>Cytophagales</taxon>
        <taxon>Cyclobacteriaceae</taxon>
        <taxon>Belliella</taxon>
    </lineage>
</organism>
<dbReference type="EMBL" id="BMFD01000002">
    <property type="protein sequence ID" value="GGC32464.1"/>
    <property type="molecule type" value="Genomic_DNA"/>
</dbReference>
<evidence type="ECO:0000313" key="3">
    <source>
        <dbReference type="Proteomes" id="UP000635885"/>
    </source>
</evidence>
<proteinExistence type="predicted"/>
<evidence type="ECO:0000256" key="1">
    <source>
        <dbReference type="SAM" id="Phobius"/>
    </source>
</evidence>
<keyword evidence="3" id="KW-1185">Reference proteome</keyword>
<protein>
    <submittedName>
        <fullName evidence="2">Uncharacterized protein</fullName>
    </submittedName>
</protein>
<keyword evidence="1" id="KW-0472">Membrane</keyword>
<feature type="transmembrane region" description="Helical" evidence="1">
    <location>
        <begin position="34"/>
        <end position="54"/>
    </location>
</feature>
<keyword evidence="1" id="KW-1133">Transmembrane helix</keyword>
<evidence type="ECO:0000313" key="2">
    <source>
        <dbReference type="EMBL" id="GGC32464.1"/>
    </source>
</evidence>
<keyword evidence="1" id="KW-0812">Transmembrane</keyword>
<dbReference type="Proteomes" id="UP000635885">
    <property type="component" value="Unassembled WGS sequence"/>
</dbReference>
<accession>A0ABQ1M047</accession>
<name>A0ABQ1M047_9BACT</name>
<comment type="caution">
    <text evidence="2">The sequence shown here is derived from an EMBL/GenBank/DDBJ whole genome shotgun (WGS) entry which is preliminary data.</text>
</comment>
<reference evidence="3" key="1">
    <citation type="journal article" date="2019" name="Int. J. Syst. Evol. Microbiol.">
        <title>The Global Catalogue of Microorganisms (GCM) 10K type strain sequencing project: providing services to taxonomists for standard genome sequencing and annotation.</title>
        <authorList>
            <consortium name="The Broad Institute Genomics Platform"/>
            <consortium name="The Broad Institute Genome Sequencing Center for Infectious Disease"/>
            <person name="Wu L."/>
            <person name="Ma J."/>
        </authorList>
    </citation>
    <scope>NUCLEOTIDE SEQUENCE [LARGE SCALE GENOMIC DNA]</scope>
    <source>
        <strain evidence="3">CGMCC 1.12479</strain>
    </source>
</reference>